<keyword evidence="2" id="KW-1185">Reference proteome</keyword>
<sequence>MWILWTNLDRRLCILELYVFMVQHPKTLENYSNLRLITRITTTQARRHSEGQILARGRTKSESARVVSHAHPRFRAKSKSFQL</sequence>
<proteinExistence type="predicted"/>
<gene>
    <name evidence="1" type="ORF">KUTeg_001494</name>
</gene>
<dbReference type="Proteomes" id="UP001217089">
    <property type="component" value="Unassembled WGS sequence"/>
</dbReference>
<accession>A0ABQ9FT71</accession>
<evidence type="ECO:0000313" key="2">
    <source>
        <dbReference type="Proteomes" id="UP001217089"/>
    </source>
</evidence>
<reference evidence="1 2" key="1">
    <citation type="submission" date="2022-12" db="EMBL/GenBank/DDBJ databases">
        <title>Chromosome-level genome of Tegillarca granosa.</title>
        <authorList>
            <person name="Kim J."/>
        </authorList>
    </citation>
    <scope>NUCLEOTIDE SEQUENCE [LARGE SCALE GENOMIC DNA]</scope>
    <source>
        <strain evidence="1">Teg-2019</strain>
        <tissue evidence="1">Adductor muscle</tissue>
    </source>
</reference>
<organism evidence="1 2">
    <name type="scientific">Tegillarca granosa</name>
    <name type="common">Malaysian cockle</name>
    <name type="synonym">Anadara granosa</name>
    <dbReference type="NCBI Taxonomy" id="220873"/>
    <lineage>
        <taxon>Eukaryota</taxon>
        <taxon>Metazoa</taxon>
        <taxon>Spiralia</taxon>
        <taxon>Lophotrochozoa</taxon>
        <taxon>Mollusca</taxon>
        <taxon>Bivalvia</taxon>
        <taxon>Autobranchia</taxon>
        <taxon>Pteriomorphia</taxon>
        <taxon>Arcoida</taxon>
        <taxon>Arcoidea</taxon>
        <taxon>Arcidae</taxon>
        <taxon>Tegillarca</taxon>
    </lineage>
</organism>
<dbReference type="EMBL" id="JARBDR010000141">
    <property type="protein sequence ID" value="KAJ8319907.1"/>
    <property type="molecule type" value="Genomic_DNA"/>
</dbReference>
<evidence type="ECO:0000313" key="1">
    <source>
        <dbReference type="EMBL" id="KAJ8319907.1"/>
    </source>
</evidence>
<name>A0ABQ9FT71_TEGGR</name>
<comment type="caution">
    <text evidence="1">The sequence shown here is derived from an EMBL/GenBank/DDBJ whole genome shotgun (WGS) entry which is preliminary data.</text>
</comment>
<protein>
    <submittedName>
        <fullName evidence="1">Uncharacterized protein</fullName>
    </submittedName>
</protein>